<keyword evidence="2" id="KW-1185">Reference proteome</keyword>
<evidence type="ECO:0000313" key="2">
    <source>
        <dbReference type="Proteomes" id="UP000468581"/>
    </source>
</evidence>
<dbReference type="EMBL" id="JAABOO010000003">
    <property type="protein sequence ID" value="NER14716.1"/>
    <property type="molecule type" value="Genomic_DNA"/>
</dbReference>
<accession>A0A6P0UWA9</accession>
<organism evidence="1 2">
    <name type="scientific">Leptobacterium flavescens</name>
    <dbReference type="NCBI Taxonomy" id="472055"/>
    <lineage>
        <taxon>Bacteria</taxon>
        <taxon>Pseudomonadati</taxon>
        <taxon>Bacteroidota</taxon>
        <taxon>Flavobacteriia</taxon>
        <taxon>Flavobacteriales</taxon>
        <taxon>Flavobacteriaceae</taxon>
        <taxon>Leptobacterium</taxon>
    </lineage>
</organism>
<dbReference type="Proteomes" id="UP000468581">
    <property type="component" value="Unassembled WGS sequence"/>
</dbReference>
<protein>
    <submittedName>
        <fullName evidence="1">Uncharacterized protein</fullName>
    </submittedName>
</protein>
<gene>
    <name evidence="1" type="ORF">GWK08_14765</name>
</gene>
<dbReference type="RefSeq" id="WP_163607996.1">
    <property type="nucleotide sequence ID" value="NZ_JAABOO010000003.1"/>
</dbReference>
<dbReference type="AlphaFoldDB" id="A0A6P0UWA9"/>
<evidence type="ECO:0000313" key="1">
    <source>
        <dbReference type="EMBL" id="NER14716.1"/>
    </source>
</evidence>
<sequence>MAAHKLSDDWLFMNFPKYHIRFWASQLKYGFFMRAANNHSKDGDSFQIWLEYKDVKELVEILDHLTIKLEKIPEEAPKKSFWSKKPQIEQLRIPDLPEYEQPQHTKIDRIPCFCWIEDGRVCLSVSGSKDGNFYKVSEVDFRNCIKLEKILEEANLTSYVSEAYCEIGNCISRKTYPELYEPPKYN</sequence>
<proteinExistence type="predicted"/>
<name>A0A6P0UWA9_9FLAO</name>
<reference evidence="1 2" key="1">
    <citation type="submission" date="2020-01" db="EMBL/GenBank/DDBJ databases">
        <title>Leptobacterium flavescens.</title>
        <authorList>
            <person name="Wang G."/>
        </authorList>
    </citation>
    <scope>NUCLEOTIDE SEQUENCE [LARGE SCALE GENOMIC DNA]</scope>
    <source>
        <strain evidence="1 2">KCTC 22160</strain>
    </source>
</reference>
<comment type="caution">
    <text evidence="1">The sequence shown here is derived from an EMBL/GenBank/DDBJ whole genome shotgun (WGS) entry which is preliminary data.</text>
</comment>